<dbReference type="RefSeq" id="WP_092409001.1">
    <property type="nucleotide sequence ID" value="NZ_FOVF01000022.1"/>
</dbReference>
<organism evidence="2 3">
    <name type="scientific">Dokdonella immobilis</name>
    <dbReference type="NCBI Taxonomy" id="578942"/>
    <lineage>
        <taxon>Bacteria</taxon>
        <taxon>Pseudomonadati</taxon>
        <taxon>Pseudomonadota</taxon>
        <taxon>Gammaproteobacteria</taxon>
        <taxon>Lysobacterales</taxon>
        <taxon>Rhodanobacteraceae</taxon>
        <taxon>Dokdonella</taxon>
    </lineage>
</organism>
<evidence type="ECO:0000313" key="2">
    <source>
        <dbReference type="EMBL" id="SFN44824.1"/>
    </source>
</evidence>
<keyword evidence="3" id="KW-1185">Reference proteome</keyword>
<dbReference type="AlphaFoldDB" id="A0A1I4Z3G8"/>
<sequence>MSLRNLVFGSLAALLLVACGGGPVKRISPPTASIQELKVGSDGRWHLLVRVQNFSNVEMTFSAIDAGLEIAGSEAGRIAVPIKLDIPGASADIFETSLAPAPGMRPGTTDFAYRLHGSIESSEPSGKFDFERKSRLSPVPGLPDTWR</sequence>
<proteinExistence type="predicted"/>
<accession>A0A1I4Z3G8</accession>
<evidence type="ECO:0008006" key="4">
    <source>
        <dbReference type="Google" id="ProtNLM"/>
    </source>
</evidence>
<dbReference type="STRING" id="578942.SAMN05216289_12229"/>
<dbReference type="PROSITE" id="PS51257">
    <property type="entry name" value="PROKAR_LIPOPROTEIN"/>
    <property type="match status" value="1"/>
</dbReference>
<reference evidence="2 3" key="1">
    <citation type="submission" date="2016-10" db="EMBL/GenBank/DDBJ databases">
        <authorList>
            <person name="de Groot N.N."/>
        </authorList>
    </citation>
    <scope>NUCLEOTIDE SEQUENCE [LARGE SCALE GENOMIC DNA]</scope>
    <source>
        <strain evidence="2 3">CGMCC 1.7659</strain>
    </source>
</reference>
<dbReference type="OrthoDB" id="5954188at2"/>
<feature type="region of interest" description="Disordered" evidence="1">
    <location>
        <begin position="121"/>
        <end position="147"/>
    </location>
</feature>
<evidence type="ECO:0000313" key="3">
    <source>
        <dbReference type="Proteomes" id="UP000198575"/>
    </source>
</evidence>
<evidence type="ECO:0000256" key="1">
    <source>
        <dbReference type="SAM" id="MobiDB-lite"/>
    </source>
</evidence>
<protein>
    <recommendedName>
        <fullName evidence="4">Late embryogenesis abundant protein</fullName>
    </recommendedName>
</protein>
<dbReference type="EMBL" id="FOVF01000022">
    <property type="protein sequence ID" value="SFN44824.1"/>
    <property type="molecule type" value="Genomic_DNA"/>
</dbReference>
<dbReference type="Proteomes" id="UP000198575">
    <property type="component" value="Unassembled WGS sequence"/>
</dbReference>
<name>A0A1I4Z3G8_9GAMM</name>
<gene>
    <name evidence="2" type="ORF">SAMN05216289_12229</name>
</gene>